<dbReference type="Proteomes" id="UP000887576">
    <property type="component" value="Unplaced"/>
</dbReference>
<reference evidence="2" key="1">
    <citation type="submission" date="2022-11" db="UniProtKB">
        <authorList>
            <consortium name="WormBaseParasite"/>
        </authorList>
    </citation>
    <scope>IDENTIFICATION</scope>
</reference>
<name>A0AC34Q2I9_9BILA</name>
<evidence type="ECO:0000313" key="1">
    <source>
        <dbReference type="Proteomes" id="UP000887576"/>
    </source>
</evidence>
<protein>
    <submittedName>
        <fullName evidence="2">AAA+ ATPase domain-containing protein</fullName>
    </submittedName>
</protein>
<dbReference type="WBParaSite" id="JU765_v2.g12321.t1">
    <property type="protein sequence ID" value="JU765_v2.g12321.t1"/>
    <property type="gene ID" value="JU765_v2.g12321"/>
</dbReference>
<proteinExistence type="predicted"/>
<sequence length="761" mass="84747">MLASRLTTRTSKLCFLSIRARLQSALAAIERHPTTLNPALVFGSRYFSFKASEAKLFQNIYGIVEQRILEARRAPTGSRRPQPNSNRNGKKQDSSKASTSSSPDPEESPDDNRQDILNRLKMVFAISLLIYGLMFMVMPRSDSTSLAQTTWTDFTTKLLPSGQISKIIVYPEKEIAYIYMYSSAKSPTGEGFEPLYRLGIPSTTRLEDYVYSVEAQMNIPPEHRTPIEFRNLEGVTSFFSLLLLAGLILGAYFLFKRVKISFKMSDIMSSMTNTKIKVIDPLAKDSQLKIKFKDVAGLHEAKVEINEFVDYLKHPAKYAKYGAKLPKGAILTGPPGCGKTFLAKALAAESSCPFIVMNGTEFVEIMGGVGASRIRALFKEAKSRAPCIIYIDEIDAIGRRRNPQDAAMNGGSSEEEHTLNQLLVEMDGMDTNQGVIVIASTNRPDILDKALLRPGRFDRHISIDLPTVLERQELFDIYLKKVKLNGSFSHLSKRLAQMTPGFSGADIANVVNEAAIHAATNHHKMVDVADLSFAMDRILAGPEKKSKTLIKEEREIVAYHESGHALVGWFLEHTDALLKVTIIPRTSAALGFAQYSPRDKKLFTKEELFDRMCMALGGRVAENVFFGRITTGAQNDLEKVTKQAYAQVKNYGMSQAIGPLSFSVPPGEERNSQFMKKPYGSQLAKMIDQEASKLVATAYSHTEELIRNNRDKLEILAQALLEKETLTYEQVKQLIGPPKYGDKNVIDVADQILPPLENEGE</sequence>
<evidence type="ECO:0000313" key="2">
    <source>
        <dbReference type="WBParaSite" id="JU765_v2.g12321.t1"/>
    </source>
</evidence>
<accession>A0AC34Q2I9</accession>
<organism evidence="1 2">
    <name type="scientific">Panagrolaimus sp. JU765</name>
    <dbReference type="NCBI Taxonomy" id="591449"/>
    <lineage>
        <taxon>Eukaryota</taxon>
        <taxon>Metazoa</taxon>
        <taxon>Ecdysozoa</taxon>
        <taxon>Nematoda</taxon>
        <taxon>Chromadorea</taxon>
        <taxon>Rhabditida</taxon>
        <taxon>Tylenchina</taxon>
        <taxon>Panagrolaimomorpha</taxon>
        <taxon>Panagrolaimoidea</taxon>
        <taxon>Panagrolaimidae</taxon>
        <taxon>Panagrolaimus</taxon>
    </lineage>
</organism>